<dbReference type="PANTHER" id="PTHR14218:SF19">
    <property type="entry name" value="SERINE PROTEASE AORO, PUTATIVE (AFU_ORTHOLOGUE AFUA_6G10250)-RELATED"/>
    <property type="match status" value="1"/>
</dbReference>
<gene>
    <name evidence="14" type="ORF">IFR04_009218</name>
</gene>
<keyword evidence="5 11" id="KW-0645">Protease</keyword>
<dbReference type="SMART" id="SM00944">
    <property type="entry name" value="Pro-kuma_activ"/>
    <property type="match status" value="1"/>
</dbReference>
<evidence type="ECO:0000256" key="2">
    <source>
        <dbReference type="ARBA" id="ARBA00002451"/>
    </source>
</evidence>
<sequence length="689" mass="75044">MALLKTVLSVLACVSTLGAVVIPSHHAVHEKRGNLHPRWARRDRVPPHKLLPMRIGLAQSNLDVGYEHLMEVSNPTSANFGKHWTSEDVIDAFRPSNETEKAVREWLTDSGILASRISHSENKGWFAFYATAKEAEDLLYTEYHEYEDTKTGGILPACDQYHVPAHIRQHIDYITPGIRMLAPVESHNSQKNALLAKRDVALARKGLDKRILHNLLQAEASHQPKPDDLSTCDVAITPACVAALYQIPKAKLKSRNNSLGIFESELQFYTQKDLDSFFTNFTSYIPNGTHPVAANIDGGQQATEDLFEAGGEVNLDLQLAYPIVHPQTITLYQVDDFIVQADQLDTYTYGFNTFLDALDGSYCTFSAYNETGNDPKLDQAYPDNRIGGWQGQLMCGVYKPTNVISLSYGGQESDLPISYQKRQCLEYMKLGLQGVSFLYASGDSGVSNYPGDIDGPTGCLGPKLDVFNPTWPGTCPYVTSVGGTKVYPGSKVTDPHPESAVYDPAGHPYSVNFSSGGGFSNIYPIPKYQASAVATFFEKHNPPYKYYSALSPDTSNTSTLPDIAALAGNTGGIYNRIGRGIPDVAANGDNIAVYNGGNFTLSGGTSASTPIFAAVINRINEERINAGKAPIGFLNPSMYANPAMFNDIVNGTNPGCDTPGFSAVPGWDPVTGLGTPNYPKMLKYYMGLP</sequence>
<feature type="signal peptide" evidence="12">
    <location>
        <begin position="1"/>
        <end position="19"/>
    </location>
</feature>
<evidence type="ECO:0000256" key="7">
    <source>
        <dbReference type="ARBA" id="ARBA00022801"/>
    </source>
</evidence>
<keyword evidence="7 11" id="KW-0378">Hydrolase</keyword>
<dbReference type="PROSITE" id="PS51695">
    <property type="entry name" value="SEDOLISIN"/>
    <property type="match status" value="1"/>
</dbReference>
<dbReference type="SUPFAM" id="SSF52743">
    <property type="entry name" value="Subtilisin-like"/>
    <property type="match status" value="1"/>
</dbReference>
<evidence type="ECO:0000256" key="6">
    <source>
        <dbReference type="ARBA" id="ARBA00022723"/>
    </source>
</evidence>
<feature type="binding site" evidence="11">
    <location>
        <position position="666"/>
    </location>
    <ligand>
        <name>Ca(2+)</name>
        <dbReference type="ChEBI" id="CHEBI:29108"/>
    </ligand>
</feature>
<organism evidence="14 15">
    <name type="scientific">Cadophora malorum</name>
    <dbReference type="NCBI Taxonomy" id="108018"/>
    <lineage>
        <taxon>Eukaryota</taxon>
        <taxon>Fungi</taxon>
        <taxon>Dikarya</taxon>
        <taxon>Ascomycota</taxon>
        <taxon>Pezizomycotina</taxon>
        <taxon>Leotiomycetes</taxon>
        <taxon>Helotiales</taxon>
        <taxon>Ploettnerulaceae</taxon>
        <taxon>Cadophora</taxon>
    </lineage>
</organism>
<dbReference type="InterPro" id="IPR050819">
    <property type="entry name" value="Tripeptidyl-peptidase_I"/>
</dbReference>
<dbReference type="CDD" id="cd11377">
    <property type="entry name" value="Pro-peptidase_S53"/>
    <property type="match status" value="1"/>
</dbReference>
<dbReference type="GO" id="GO:0005576">
    <property type="term" value="C:extracellular region"/>
    <property type="evidence" value="ECO:0007669"/>
    <property type="project" value="UniProtKB-SubCell"/>
</dbReference>
<evidence type="ECO:0000256" key="11">
    <source>
        <dbReference type="PROSITE-ProRule" id="PRU01032"/>
    </source>
</evidence>
<evidence type="ECO:0000256" key="12">
    <source>
        <dbReference type="SAM" id="SignalP"/>
    </source>
</evidence>
<keyword evidence="9 11" id="KW-0106">Calcium</keyword>
<keyword evidence="10" id="KW-0865">Zymogen</keyword>
<dbReference type="GO" id="GO:0006508">
    <property type="term" value="P:proteolysis"/>
    <property type="evidence" value="ECO:0007669"/>
    <property type="project" value="UniProtKB-KW"/>
</dbReference>
<evidence type="ECO:0000313" key="15">
    <source>
        <dbReference type="Proteomes" id="UP000664132"/>
    </source>
</evidence>
<feature type="domain" description="Peptidase S53" evidence="13">
    <location>
        <begin position="235"/>
        <end position="688"/>
    </location>
</feature>
<evidence type="ECO:0000259" key="13">
    <source>
        <dbReference type="PROSITE" id="PS51695"/>
    </source>
</evidence>
<evidence type="ECO:0000313" key="14">
    <source>
        <dbReference type="EMBL" id="KAG4417648.1"/>
    </source>
</evidence>
<evidence type="ECO:0000256" key="10">
    <source>
        <dbReference type="ARBA" id="ARBA00023145"/>
    </source>
</evidence>
<dbReference type="Pfam" id="PF00082">
    <property type="entry name" value="Peptidase_S8"/>
    <property type="match status" value="1"/>
</dbReference>
<comment type="catalytic activity">
    <reaction evidence="1">
        <text>Release of an N-terminal tripeptide from a polypeptide.</text>
        <dbReference type="EC" id="3.4.14.10"/>
    </reaction>
</comment>
<dbReference type="CDD" id="cd04056">
    <property type="entry name" value="Peptidases_S53"/>
    <property type="match status" value="1"/>
</dbReference>
<dbReference type="GO" id="GO:0004252">
    <property type="term" value="F:serine-type endopeptidase activity"/>
    <property type="evidence" value="ECO:0007669"/>
    <property type="project" value="UniProtKB-UniRule"/>
</dbReference>
<dbReference type="AlphaFoldDB" id="A0A8H7TF15"/>
<protein>
    <recommendedName>
        <fullName evidence="4">tripeptidyl-peptidase II</fullName>
        <ecNumber evidence="4">3.4.14.10</ecNumber>
    </recommendedName>
</protein>
<keyword evidence="6 11" id="KW-0479">Metal-binding</keyword>
<dbReference type="InterPro" id="IPR036852">
    <property type="entry name" value="Peptidase_S8/S53_dom_sf"/>
</dbReference>
<dbReference type="EMBL" id="JAFJYH010000149">
    <property type="protein sequence ID" value="KAG4417648.1"/>
    <property type="molecule type" value="Genomic_DNA"/>
</dbReference>
<evidence type="ECO:0000256" key="5">
    <source>
        <dbReference type="ARBA" id="ARBA00022670"/>
    </source>
</evidence>
<dbReference type="SUPFAM" id="SSF54897">
    <property type="entry name" value="Protease propeptides/inhibitors"/>
    <property type="match status" value="1"/>
</dbReference>
<feature type="active site" description="Charge relay system" evidence="11">
    <location>
        <position position="316"/>
    </location>
</feature>
<comment type="function">
    <text evidence="2">Secreted tripeptidyl-peptidase which degrades proteins at acidic pHs and is involved in virulence.</text>
</comment>
<comment type="cofactor">
    <cofactor evidence="11">
        <name>Ca(2+)</name>
        <dbReference type="ChEBI" id="CHEBI:29108"/>
    </cofactor>
    <text evidence="11">Binds 1 Ca(2+) ion per subunit.</text>
</comment>
<proteinExistence type="predicted"/>
<dbReference type="Proteomes" id="UP000664132">
    <property type="component" value="Unassembled WGS sequence"/>
</dbReference>
<dbReference type="GO" id="GO:0046872">
    <property type="term" value="F:metal ion binding"/>
    <property type="evidence" value="ECO:0007669"/>
    <property type="project" value="UniProtKB-UniRule"/>
</dbReference>
<dbReference type="GO" id="GO:0008240">
    <property type="term" value="F:tripeptidyl-peptidase activity"/>
    <property type="evidence" value="ECO:0007669"/>
    <property type="project" value="UniProtKB-EC"/>
</dbReference>
<feature type="active site" description="Charge relay system" evidence="11">
    <location>
        <position position="312"/>
    </location>
</feature>
<evidence type="ECO:0000256" key="1">
    <source>
        <dbReference type="ARBA" id="ARBA00001910"/>
    </source>
</evidence>
<keyword evidence="8 11" id="KW-0720">Serine protease</keyword>
<dbReference type="InterPro" id="IPR000209">
    <property type="entry name" value="Peptidase_S8/S53_dom"/>
</dbReference>
<dbReference type="PANTHER" id="PTHR14218">
    <property type="entry name" value="PROTEASE S8 TRIPEPTIDYL PEPTIDASE I CLN2"/>
    <property type="match status" value="1"/>
</dbReference>
<comment type="caution">
    <text evidence="14">The sequence shown here is derived from an EMBL/GenBank/DDBJ whole genome shotgun (WGS) entry which is preliminary data.</text>
</comment>
<dbReference type="Pfam" id="PF09286">
    <property type="entry name" value="Pro-kuma_activ"/>
    <property type="match status" value="1"/>
</dbReference>
<evidence type="ECO:0000256" key="8">
    <source>
        <dbReference type="ARBA" id="ARBA00022825"/>
    </source>
</evidence>
<dbReference type="InterPro" id="IPR015366">
    <property type="entry name" value="S53_propep"/>
</dbReference>
<evidence type="ECO:0000256" key="9">
    <source>
        <dbReference type="ARBA" id="ARBA00022837"/>
    </source>
</evidence>
<dbReference type="InterPro" id="IPR030400">
    <property type="entry name" value="Sedolisin_dom"/>
</dbReference>
<dbReference type="EC" id="3.4.14.10" evidence="4"/>
<feature type="active site" description="Charge relay system" evidence="11">
    <location>
        <position position="606"/>
    </location>
</feature>
<evidence type="ECO:0000256" key="3">
    <source>
        <dbReference type="ARBA" id="ARBA00004239"/>
    </source>
</evidence>
<comment type="subcellular location">
    <subcellularLocation>
        <location evidence="3">Secreted</location>
        <location evidence="3">Extracellular space</location>
    </subcellularLocation>
</comment>
<reference evidence="14" key="1">
    <citation type="submission" date="2021-02" db="EMBL/GenBank/DDBJ databases">
        <title>Genome sequence Cadophora malorum strain M34.</title>
        <authorList>
            <person name="Stefanovic E."/>
            <person name="Vu D."/>
            <person name="Scully C."/>
            <person name="Dijksterhuis J."/>
            <person name="Roader J."/>
            <person name="Houbraken J."/>
        </authorList>
    </citation>
    <scope>NUCLEOTIDE SEQUENCE</scope>
    <source>
        <strain evidence="14">M34</strain>
    </source>
</reference>
<keyword evidence="12" id="KW-0732">Signal</keyword>
<accession>A0A8H7TF15</accession>
<evidence type="ECO:0000256" key="4">
    <source>
        <dbReference type="ARBA" id="ARBA00012462"/>
    </source>
</evidence>
<feature type="binding site" evidence="11">
    <location>
        <position position="648"/>
    </location>
    <ligand>
        <name>Ca(2+)</name>
        <dbReference type="ChEBI" id="CHEBI:29108"/>
    </ligand>
</feature>
<dbReference type="Gene3D" id="3.40.50.200">
    <property type="entry name" value="Peptidase S8/S53 domain"/>
    <property type="match status" value="1"/>
</dbReference>
<name>A0A8H7TF15_9HELO</name>
<feature type="binding site" evidence="11">
    <location>
        <position position="668"/>
    </location>
    <ligand>
        <name>Ca(2+)</name>
        <dbReference type="ChEBI" id="CHEBI:29108"/>
    </ligand>
</feature>
<feature type="binding site" evidence="11">
    <location>
        <position position="647"/>
    </location>
    <ligand>
        <name>Ca(2+)</name>
        <dbReference type="ChEBI" id="CHEBI:29108"/>
    </ligand>
</feature>
<feature type="chain" id="PRO_5034802146" description="tripeptidyl-peptidase II" evidence="12">
    <location>
        <begin position="20"/>
        <end position="689"/>
    </location>
</feature>
<dbReference type="OrthoDB" id="409122at2759"/>
<keyword evidence="15" id="KW-1185">Reference proteome</keyword>